<dbReference type="Proteomes" id="UP000813824">
    <property type="component" value="Unassembled WGS sequence"/>
</dbReference>
<organism evidence="13 14">
    <name type="scientific">Cristinia sonorae</name>
    <dbReference type="NCBI Taxonomy" id="1940300"/>
    <lineage>
        <taxon>Eukaryota</taxon>
        <taxon>Fungi</taxon>
        <taxon>Dikarya</taxon>
        <taxon>Basidiomycota</taxon>
        <taxon>Agaricomycotina</taxon>
        <taxon>Agaricomycetes</taxon>
        <taxon>Agaricomycetidae</taxon>
        <taxon>Agaricales</taxon>
        <taxon>Pleurotineae</taxon>
        <taxon>Stephanosporaceae</taxon>
        <taxon>Cristinia</taxon>
    </lineage>
</organism>
<comment type="cofactor">
    <cofactor evidence="1 9">
        <name>FAD</name>
        <dbReference type="ChEBI" id="CHEBI:57692"/>
    </cofactor>
</comment>
<feature type="domain" description="Glucose-methanol-choline oxidoreductase N-terminal" evidence="12">
    <location>
        <begin position="284"/>
        <end position="298"/>
    </location>
</feature>
<accession>A0A8K0UN90</accession>
<dbReference type="GO" id="GO:0016614">
    <property type="term" value="F:oxidoreductase activity, acting on CH-OH group of donors"/>
    <property type="evidence" value="ECO:0007669"/>
    <property type="project" value="InterPro"/>
</dbReference>
<dbReference type="PANTHER" id="PTHR11552:SF201">
    <property type="entry name" value="GLUCOSE-METHANOL-CHOLINE OXIDOREDUCTASE N-TERMINAL DOMAIN-CONTAINING PROTEIN"/>
    <property type="match status" value="1"/>
</dbReference>
<comment type="caution">
    <text evidence="13">The sequence shown here is derived from an EMBL/GenBank/DDBJ whole genome shotgun (WGS) entry which is preliminary data.</text>
</comment>
<evidence type="ECO:0000256" key="2">
    <source>
        <dbReference type="ARBA" id="ARBA00010790"/>
    </source>
</evidence>
<keyword evidence="4" id="KW-0732">Signal</keyword>
<evidence type="ECO:0000256" key="7">
    <source>
        <dbReference type="ARBA" id="ARBA00023180"/>
    </source>
</evidence>
<keyword evidence="3 10" id="KW-0285">Flavoprotein</keyword>
<evidence type="ECO:0000256" key="3">
    <source>
        <dbReference type="ARBA" id="ARBA00022630"/>
    </source>
</evidence>
<dbReference type="SUPFAM" id="SSF54373">
    <property type="entry name" value="FAD-linked reductases, C-terminal domain"/>
    <property type="match status" value="1"/>
</dbReference>
<name>A0A8K0UN90_9AGAR</name>
<sequence>MVAELEDIAGITFDYIVIGAGTAGLTVAARLAEDPSVSVVVLEAGAANLNDPKILLGGSFGATWSDPQYDWNFSTVSQKHSNNRPWPWNRGKGLGGSSAMNFYAWLKPPAADVNAFEELGNPGWTWDDYSKYTTRTEKFTKPADEQLSELPHGCDTYTLGGQGPLPVAIPRTSHVLDKLFFSALEQKGINMLDDPYGGNNNGSFVASATIDRAQRWTRSDSTTAFYLPNKDKPNFKVLIDANVSQIIFNEVKEGGDLVASGVQFIHGGQTYIVNATKDVVVSAGTINSPKILELSGIGRPEILQKIGVHVKVDLPGVGENVQDHIFVGVSMQLDPSVAHETFDSFRDPEFAKLQLRLHELGQKNRHQFGISSFAYFPFTTADPEAAKSFHQRVEDFIVEAKQSGTLPPGLAEQYDIQLRILKDDSVPDMEIVGFPGFLSFLSTPQPEANHLTVGSVLQHPFSRGTIHARSKDPLEQPDIDPHYFESPFDLELLVEHIKFIRKLAQTEPLKSGLVCEIDPGPNATSDEDIGNYIKDTCITCFHAVGSLSMLPRDKNGVVDPQLKVYGTKNVRVADLSIVPLHVAAHTVATAYAIGEKMADILKGV</sequence>
<gene>
    <name evidence="13" type="ORF">BXZ70DRAFT_223788</name>
</gene>
<comment type="similarity">
    <text evidence="2 10">Belongs to the GMC oxidoreductase family.</text>
</comment>
<keyword evidence="6" id="KW-0560">Oxidoreductase</keyword>
<evidence type="ECO:0000256" key="4">
    <source>
        <dbReference type="ARBA" id="ARBA00022729"/>
    </source>
</evidence>
<proteinExistence type="inferred from homology"/>
<dbReference type="PROSITE" id="PS00623">
    <property type="entry name" value="GMC_OXRED_1"/>
    <property type="match status" value="1"/>
</dbReference>
<dbReference type="Gene3D" id="3.30.560.10">
    <property type="entry name" value="Glucose Oxidase, domain 3"/>
    <property type="match status" value="1"/>
</dbReference>
<keyword evidence="14" id="KW-1185">Reference proteome</keyword>
<evidence type="ECO:0000313" key="14">
    <source>
        <dbReference type="Proteomes" id="UP000813824"/>
    </source>
</evidence>
<dbReference type="AlphaFoldDB" id="A0A8K0UN90"/>
<reference evidence="13" key="1">
    <citation type="journal article" date="2021" name="New Phytol.">
        <title>Evolutionary innovations through gain and loss of genes in the ectomycorrhizal Boletales.</title>
        <authorList>
            <person name="Wu G."/>
            <person name="Miyauchi S."/>
            <person name="Morin E."/>
            <person name="Kuo A."/>
            <person name="Drula E."/>
            <person name="Varga T."/>
            <person name="Kohler A."/>
            <person name="Feng B."/>
            <person name="Cao Y."/>
            <person name="Lipzen A."/>
            <person name="Daum C."/>
            <person name="Hundley H."/>
            <person name="Pangilinan J."/>
            <person name="Johnson J."/>
            <person name="Barry K."/>
            <person name="LaButti K."/>
            <person name="Ng V."/>
            <person name="Ahrendt S."/>
            <person name="Min B."/>
            <person name="Choi I.G."/>
            <person name="Park H."/>
            <person name="Plett J.M."/>
            <person name="Magnuson J."/>
            <person name="Spatafora J.W."/>
            <person name="Nagy L.G."/>
            <person name="Henrissat B."/>
            <person name="Grigoriev I.V."/>
            <person name="Yang Z.L."/>
            <person name="Xu J."/>
            <person name="Martin F.M."/>
        </authorList>
    </citation>
    <scope>NUCLEOTIDE SEQUENCE</scope>
    <source>
        <strain evidence="13">KKN 215</strain>
    </source>
</reference>
<evidence type="ECO:0000313" key="13">
    <source>
        <dbReference type="EMBL" id="KAH8099870.1"/>
    </source>
</evidence>
<keyword evidence="7" id="KW-0325">Glycoprotein</keyword>
<dbReference type="OrthoDB" id="269227at2759"/>
<dbReference type="SUPFAM" id="SSF51905">
    <property type="entry name" value="FAD/NAD(P)-binding domain"/>
    <property type="match status" value="1"/>
</dbReference>
<dbReference type="EMBL" id="JAEVFJ010000018">
    <property type="protein sequence ID" value="KAH8099870.1"/>
    <property type="molecule type" value="Genomic_DNA"/>
</dbReference>
<evidence type="ECO:0000256" key="9">
    <source>
        <dbReference type="PIRSR" id="PIRSR000137-2"/>
    </source>
</evidence>
<keyword evidence="5 9" id="KW-0274">FAD</keyword>
<evidence type="ECO:0000256" key="10">
    <source>
        <dbReference type="RuleBase" id="RU003968"/>
    </source>
</evidence>
<evidence type="ECO:0000256" key="1">
    <source>
        <dbReference type="ARBA" id="ARBA00001974"/>
    </source>
</evidence>
<feature type="domain" description="Glucose-methanol-choline oxidoreductase N-terminal" evidence="11">
    <location>
        <begin position="91"/>
        <end position="114"/>
    </location>
</feature>
<evidence type="ECO:0000256" key="5">
    <source>
        <dbReference type="ARBA" id="ARBA00022827"/>
    </source>
</evidence>
<protein>
    <submittedName>
        <fullName evidence="13">GMC oxidoreductase</fullName>
    </submittedName>
</protein>
<dbReference type="PANTHER" id="PTHR11552">
    <property type="entry name" value="GLUCOSE-METHANOL-CHOLINE GMC OXIDOREDUCTASE"/>
    <property type="match status" value="1"/>
</dbReference>
<dbReference type="InterPro" id="IPR036188">
    <property type="entry name" value="FAD/NAD-bd_sf"/>
</dbReference>
<dbReference type="Pfam" id="PF00732">
    <property type="entry name" value="GMC_oxred_N"/>
    <property type="match status" value="1"/>
</dbReference>
<feature type="active site" description="Proton donor" evidence="8">
    <location>
        <position position="542"/>
    </location>
</feature>
<feature type="active site" description="Proton acceptor" evidence="8">
    <location>
        <position position="585"/>
    </location>
</feature>
<dbReference type="GO" id="GO:0050660">
    <property type="term" value="F:flavin adenine dinucleotide binding"/>
    <property type="evidence" value="ECO:0007669"/>
    <property type="project" value="InterPro"/>
</dbReference>
<dbReference type="InterPro" id="IPR007867">
    <property type="entry name" value="GMC_OxRtase_C"/>
</dbReference>
<dbReference type="PROSITE" id="PS00624">
    <property type="entry name" value="GMC_OXRED_2"/>
    <property type="match status" value="1"/>
</dbReference>
<dbReference type="Gene3D" id="3.50.50.60">
    <property type="entry name" value="FAD/NAD(P)-binding domain"/>
    <property type="match status" value="1"/>
</dbReference>
<feature type="binding site" evidence="9">
    <location>
        <position position="243"/>
    </location>
    <ligand>
        <name>FAD</name>
        <dbReference type="ChEBI" id="CHEBI:57692"/>
    </ligand>
</feature>
<evidence type="ECO:0000256" key="6">
    <source>
        <dbReference type="ARBA" id="ARBA00023002"/>
    </source>
</evidence>
<evidence type="ECO:0000259" key="11">
    <source>
        <dbReference type="PROSITE" id="PS00623"/>
    </source>
</evidence>
<dbReference type="Pfam" id="PF05199">
    <property type="entry name" value="GMC_oxred_C"/>
    <property type="match status" value="1"/>
</dbReference>
<evidence type="ECO:0000259" key="12">
    <source>
        <dbReference type="PROSITE" id="PS00624"/>
    </source>
</evidence>
<dbReference type="PIRSF" id="PIRSF000137">
    <property type="entry name" value="Alcohol_oxidase"/>
    <property type="match status" value="1"/>
</dbReference>
<dbReference type="InterPro" id="IPR012132">
    <property type="entry name" value="GMC_OxRdtase"/>
</dbReference>
<evidence type="ECO:0000256" key="8">
    <source>
        <dbReference type="PIRSR" id="PIRSR000137-1"/>
    </source>
</evidence>
<dbReference type="InterPro" id="IPR000172">
    <property type="entry name" value="GMC_OxRdtase_N"/>
</dbReference>